<organism evidence="3 4">
    <name type="scientific">Algoriphagus locisalis</name>
    <dbReference type="NCBI Taxonomy" id="305507"/>
    <lineage>
        <taxon>Bacteria</taxon>
        <taxon>Pseudomonadati</taxon>
        <taxon>Bacteroidota</taxon>
        <taxon>Cytophagia</taxon>
        <taxon>Cytophagales</taxon>
        <taxon>Cyclobacteriaceae</taxon>
        <taxon>Algoriphagus</taxon>
    </lineage>
</organism>
<evidence type="ECO:0000313" key="3">
    <source>
        <dbReference type="EMBL" id="SFT77807.1"/>
    </source>
</evidence>
<accession>A0A1I7ASC0</accession>
<keyword evidence="1 3" id="KW-0808">Transferase</keyword>
<dbReference type="GO" id="GO:0009103">
    <property type="term" value="P:lipopolysaccharide biosynthetic process"/>
    <property type="evidence" value="ECO:0007669"/>
    <property type="project" value="TreeGrafter"/>
</dbReference>
<dbReference type="PANTHER" id="PTHR46401">
    <property type="entry name" value="GLYCOSYLTRANSFERASE WBBK-RELATED"/>
    <property type="match status" value="1"/>
</dbReference>
<name>A0A1I7ASC0_9BACT</name>
<gene>
    <name evidence="3" type="ORF">SAMN04489724_2168</name>
</gene>
<dbReference type="STRING" id="305507.SAMN04489724_2168"/>
<dbReference type="SUPFAM" id="SSF53756">
    <property type="entry name" value="UDP-Glycosyltransferase/glycogen phosphorylase"/>
    <property type="match status" value="1"/>
</dbReference>
<dbReference type="OrthoDB" id="9787111at2"/>
<keyword evidence="4" id="KW-1185">Reference proteome</keyword>
<dbReference type="RefSeq" id="WP_091692716.1">
    <property type="nucleotide sequence ID" value="NZ_FPBF01000002.1"/>
</dbReference>
<dbReference type="CDD" id="cd03801">
    <property type="entry name" value="GT4_PimA-like"/>
    <property type="match status" value="1"/>
</dbReference>
<dbReference type="Proteomes" id="UP000199673">
    <property type="component" value="Unassembled WGS sequence"/>
</dbReference>
<dbReference type="EMBL" id="FPBF01000002">
    <property type="protein sequence ID" value="SFT77807.1"/>
    <property type="molecule type" value="Genomic_DNA"/>
</dbReference>
<dbReference type="InterPro" id="IPR001296">
    <property type="entry name" value="Glyco_trans_1"/>
</dbReference>
<dbReference type="AlphaFoldDB" id="A0A1I7ASC0"/>
<dbReference type="PANTHER" id="PTHR46401:SF2">
    <property type="entry name" value="GLYCOSYLTRANSFERASE WBBK-RELATED"/>
    <property type="match status" value="1"/>
</dbReference>
<evidence type="ECO:0000256" key="1">
    <source>
        <dbReference type="ARBA" id="ARBA00022679"/>
    </source>
</evidence>
<evidence type="ECO:0000313" key="4">
    <source>
        <dbReference type="Proteomes" id="UP000199673"/>
    </source>
</evidence>
<dbReference type="Pfam" id="PF00534">
    <property type="entry name" value="Glycos_transf_1"/>
    <property type="match status" value="1"/>
</dbReference>
<reference evidence="4" key="1">
    <citation type="submission" date="2016-10" db="EMBL/GenBank/DDBJ databases">
        <authorList>
            <person name="Varghese N."/>
            <person name="Submissions S."/>
        </authorList>
    </citation>
    <scope>NUCLEOTIDE SEQUENCE [LARGE SCALE GENOMIC DNA]</scope>
    <source>
        <strain evidence="4">DSM 23445</strain>
    </source>
</reference>
<dbReference type="GO" id="GO:0016757">
    <property type="term" value="F:glycosyltransferase activity"/>
    <property type="evidence" value="ECO:0007669"/>
    <property type="project" value="InterPro"/>
</dbReference>
<proteinExistence type="predicted"/>
<evidence type="ECO:0000259" key="2">
    <source>
        <dbReference type="Pfam" id="PF00534"/>
    </source>
</evidence>
<sequence>MIRKKNSISLAFITSQDPDDKKSWSGIYSYMLKELEARFEHVEVIAPIARPLLIRVWLECIAVFHRAVFNKEYDKLRSSILSRYYAQVINKRLKKSRVDVIFAPAASTEIAFIKTVIPICYYSDSSFAQISDYYEEYKVFSERSKRESNQIEKKAIQVATACVYSSAWAADFVSDYYQKSRIEIFIAKFGANMVPHREMNQLAKKRSSGFNILFLGVDWHRKGGAKAVTVYNFLKEKGYPVSLTICGCNPDLEDRDITIIPFLDKNNEADREALHYIMMQTHLMLLPTEADCTPIVLNEAAAFGIPVIATHTGGISSQVEHGVNGFLAHSINDFLDYSEFLIRDPMRYEEMSTSALKKYENELSWEKWGDKITSIIQMLADPSL</sequence>
<dbReference type="Gene3D" id="3.40.50.2000">
    <property type="entry name" value="Glycogen Phosphorylase B"/>
    <property type="match status" value="2"/>
</dbReference>
<protein>
    <submittedName>
        <fullName evidence="3">Glycosyltransferase involved in cell wall bisynthesis</fullName>
    </submittedName>
</protein>
<feature type="domain" description="Glycosyl transferase family 1" evidence="2">
    <location>
        <begin position="209"/>
        <end position="355"/>
    </location>
</feature>